<dbReference type="Pfam" id="PF03372">
    <property type="entry name" value="Exo_endo_phos"/>
    <property type="match status" value="1"/>
</dbReference>
<dbReference type="InterPro" id="IPR005135">
    <property type="entry name" value="Endo/exonuclease/phosphatase"/>
</dbReference>
<keyword evidence="3" id="KW-1185">Reference proteome</keyword>
<sequence length="288" mass="32367">MEVNLNLTNQATAFGVTDAPQITAVVNKKRNPCKSLSLKLGAWNVRTTNDSDGSSRPERATAIICKELDKAAIDICALSEVRRPGTGNLVERTHTIFWSGSDKKEAGVGFAIRNGLLKQSDLNPIPINDRISTLRVMLKNDDYLTLISVYGPTMQRTQEEKEQFYEQLGECIEDARNDRIVVLGDLNARVGKDWSSWPSVLGKQGVGNMNSNGLMLLEFCSRYQWCVMGTMFQMKNSLKTTWQHPRSKHFHQIDHVLANTHAKQYISVTANVKMQLPNPTQKERIETS</sequence>
<feature type="domain" description="Endonuclease/exonuclease/phosphatase" evidence="1">
    <location>
        <begin position="42"/>
        <end position="260"/>
    </location>
</feature>
<reference evidence="2" key="1">
    <citation type="submission" date="2022-11" db="UniProtKB">
        <authorList>
            <consortium name="EnsemblMetazoa"/>
        </authorList>
    </citation>
    <scope>IDENTIFICATION</scope>
</reference>
<dbReference type="Gene3D" id="3.60.10.10">
    <property type="entry name" value="Endonuclease/exonuclease/phosphatase"/>
    <property type="match status" value="1"/>
</dbReference>
<evidence type="ECO:0000313" key="2">
    <source>
        <dbReference type="EnsemblMetazoa" id="XP_020900612.1"/>
    </source>
</evidence>
<organism evidence="2 3">
    <name type="scientific">Exaiptasia diaphana</name>
    <name type="common">Tropical sea anemone</name>
    <name type="synonym">Aiptasia pulchella</name>
    <dbReference type="NCBI Taxonomy" id="2652724"/>
    <lineage>
        <taxon>Eukaryota</taxon>
        <taxon>Metazoa</taxon>
        <taxon>Cnidaria</taxon>
        <taxon>Anthozoa</taxon>
        <taxon>Hexacorallia</taxon>
        <taxon>Actiniaria</taxon>
        <taxon>Aiptasiidae</taxon>
        <taxon>Exaiptasia</taxon>
    </lineage>
</organism>
<dbReference type="Proteomes" id="UP000887567">
    <property type="component" value="Unplaced"/>
</dbReference>
<proteinExistence type="predicted"/>
<dbReference type="InterPro" id="IPR036691">
    <property type="entry name" value="Endo/exonu/phosph_ase_sf"/>
</dbReference>
<dbReference type="OMA" id="LENDICP"/>
<protein>
    <recommendedName>
        <fullName evidence="1">Endonuclease/exonuclease/phosphatase domain-containing protein</fullName>
    </recommendedName>
</protein>
<dbReference type="CDD" id="cd09076">
    <property type="entry name" value="L1-EN"/>
    <property type="match status" value="1"/>
</dbReference>
<dbReference type="EnsemblMetazoa" id="XM_021044953.1">
    <property type="protein sequence ID" value="XP_020900612.1"/>
    <property type="gene ID" value="LOC114574178"/>
</dbReference>
<name>A0A913X8E8_EXADI</name>
<dbReference type="KEGG" id="epa:114574178"/>
<evidence type="ECO:0000313" key="3">
    <source>
        <dbReference type="Proteomes" id="UP000887567"/>
    </source>
</evidence>
<dbReference type="GeneID" id="114574178"/>
<dbReference type="RefSeq" id="XP_020900612.1">
    <property type="nucleotide sequence ID" value="XM_021044953.1"/>
</dbReference>
<dbReference type="PANTHER" id="PTHR23227">
    <property type="entry name" value="BUCENTAUR RELATED"/>
    <property type="match status" value="1"/>
</dbReference>
<evidence type="ECO:0000259" key="1">
    <source>
        <dbReference type="Pfam" id="PF03372"/>
    </source>
</evidence>
<dbReference type="GO" id="GO:0003824">
    <property type="term" value="F:catalytic activity"/>
    <property type="evidence" value="ECO:0007669"/>
    <property type="project" value="InterPro"/>
</dbReference>
<dbReference type="SUPFAM" id="SSF56219">
    <property type="entry name" value="DNase I-like"/>
    <property type="match status" value="1"/>
</dbReference>
<dbReference type="PANTHER" id="PTHR23227:SF84">
    <property type="entry name" value="ENDONUCLEASE_EXONUCLEASE_PHOSPHATASE DOMAIN-CONTAINING PROTEIN"/>
    <property type="match status" value="1"/>
</dbReference>
<dbReference type="AlphaFoldDB" id="A0A913X8E8"/>
<dbReference type="OrthoDB" id="5981921at2759"/>
<dbReference type="InterPro" id="IPR027124">
    <property type="entry name" value="Swc5/CFDP1/2"/>
</dbReference>
<accession>A0A913X8E8</accession>